<keyword evidence="2" id="KW-1185">Reference proteome</keyword>
<reference evidence="1 2" key="1">
    <citation type="submission" date="2019-06" db="EMBL/GenBank/DDBJ databases">
        <title>Sequencing the genomes of 1000 actinobacteria strains.</title>
        <authorList>
            <person name="Klenk H.-P."/>
        </authorList>
    </citation>
    <scope>NUCLEOTIDE SEQUENCE [LARGE SCALE GENOMIC DNA]</scope>
    <source>
        <strain evidence="1 2">DSM 24683</strain>
    </source>
</reference>
<dbReference type="EMBL" id="VIVK01000001">
    <property type="protein sequence ID" value="TWD81660.1"/>
    <property type="molecule type" value="Genomic_DNA"/>
</dbReference>
<accession>A0A561BRY1</accession>
<dbReference type="Proteomes" id="UP000318380">
    <property type="component" value="Unassembled WGS sequence"/>
</dbReference>
<dbReference type="RefSeq" id="WP_145806671.1">
    <property type="nucleotide sequence ID" value="NZ_VIVK01000001.1"/>
</dbReference>
<dbReference type="AlphaFoldDB" id="A0A561BRY1"/>
<gene>
    <name evidence="1" type="ORF">FB561_2780</name>
</gene>
<evidence type="ECO:0000313" key="1">
    <source>
        <dbReference type="EMBL" id="TWD81660.1"/>
    </source>
</evidence>
<comment type="caution">
    <text evidence="1">The sequence shown here is derived from an EMBL/GenBank/DDBJ whole genome shotgun (WGS) entry which is preliminary data.</text>
</comment>
<sequence>MPQPTWTEITRQATTCLNQGRAGLSDARDWLASDWHPAHGPTDHDQRHEAARLISQAKALLDQAKNALEASRQ</sequence>
<protein>
    <submittedName>
        <fullName evidence="1">Uncharacterized protein</fullName>
    </submittedName>
</protein>
<evidence type="ECO:0000313" key="2">
    <source>
        <dbReference type="Proteomes" id="UP000318380"/>
    </source>
</evidence>
<name>A0A561BRY1_9ACTN</name>
<proteinExistence type="predicted"/>
<dbReference type="OrthoDB" id="9899293at2"/>
<organism evidence="1 2">
    <name type="scientific">Kribbella amoyensis</name>
    <dbReference type="NCBI Taxonomy" id="996641"/>
    <lineage>
        <taxon>Bacteria</taxon>
        <taxon>Bacillati</taxon>
        <taxon>Actinomycetota</taxon>
        <taxon>Actinomycetes</taxon>
        <taxon>Propionibacteriales</taxon>
        <taxon>Kribbellaceae</taxon>
        <taxon>Kribbella</taxon>
    </lineage>
</organism>